<dbReference type="EMBL" id="CAJVAX010000023">
    <property type="protein sequence ID" value="CAG7658133.1"/>
    <property type="molecule type" value="Genomic_DNA"/>
</dbReference>
<sequence length="81" mass="9015">MARLYRRPRATAGPAAIGRPDVPAERGRSERRPSKASSNQVICQEYTVSWQPWGPVVFETSDERFDAVLWRGPARGDTATA</sequence>
<comment type="caution">
    <text evidence="2">The sequence shown here is derived from an EMBL/GenBank/DDBJ whole genome shotgun (WGS) entry which is preliminary data.</text>
</comment>
<reference evidence="2" key="1">
    <citation type="submission" date="2021-06" db="EMBL/GenBank/DDBJ databases">
        <authorList>
            <person name="Arsene-Ploetze F."/>
        </authorList>
    </citation>
    <scope>NUCLEOTIDE SEQUENCE</scope>
    <source>
        <strain evidence="2">SBRY1</strain>
    </source>
</reference>
<keyword evidence="3" id="KW-1185">Reference proteome</keyword>
<name>A0A9W4H8H9_9ACTN</name>
<dbReference type="AlphaFoldDB" id="A0A9W4H8H9"/>
<evidence type="ECO:0000313" key="3">
    <source>
        <dbReference type="Proteomes" id="UP001153328"/>
    </source>
</evidence>
<dbReference type="Proteomes" id="UP001153328">
    <property type="component" value="Unassembled WGS sequence"/>
</dbReference>
<feature type="region of interest" description="Disordered" evidence="1">
    <location>
        <begin position="1"/>
        <end position="40"/>
    </location>
</feature>
<gene>
    <name evidence="2" type="ORF">SBRY_90158</name>
</gene>
<evidence type="ECO:0000313" key="2">
    <source>
        <dbReference type="EMBL" id="CAG7658133.1"/>
    </source>
</evidence>
<proteinExistence type="predicted"/>
<accession>A0A9W4H8H9</accession>
<evidence type="ECO:0000256" key="1">
    <source>
        <dbReference type="SAM" id="MobiDB-lite"/>
    </source>
</evidence>
<organism evidence="2 3">
    <name type="scientific">Actinacidiphila bryophytorum</name>
    <dbReference type="NCBI Taxonomy" id="1436133"/>
    <lineage>
        <taxon>Bacteria</taxon>
        <taxon>Bacillati</taxon>
        <taxon>Actinomycetota</taxon>
        <taxon>Actinomycetes</taxon>
        <taxon>Kitasatosporales</taxon>
        <taxon>Streptomycetaceae</taxon>
        <taxon>Actinacidiphila</taxon>
    </lineage>
</organism>
<protein>
    <submittedName>
        <fullName evidence="2">Uncharacterized protein</fullName>
    </submittedName>
</protein>
<feature type="compositionally biased region" description="Basic and acidic residues" evidence="1">
    <location>
        <begin position="22"/>
        <end position="33"/>
    </location>
</feature>